<organism evidence="2 3">
    <name type="scientific">Sutterella parvirubra YIT 11816</name>
    <dbReference type="NCBI Taxonomy" id="762967"/>
    <lineage>
        <taxon>Bacteria</taxon>
        <taxon>Pseudomonadati</taxon>
        <taxon>Pseudomonadota</taxon>
        <taxon>Betaproteobacteria</taxon>
        <taxon>Burkholderiales</taxon>
        <taxon>Sutterellaceae</taxon>
        <taxon>Sutterella</taxon>
    </lineage>
</organism>
<dbReference type="Proteomes" id="UP000004956">
    <property type="component" value="Unassembled WGS sequence"/>
</dbReference>
<comment type="caution">
    <text evidence="2">The sequence shown here is derived from an EMBL/GenBank/DDBJ whole genome shotgun (WGS) entry which is preliminary data.</text>
</comment>
<gene>
    <name evidence="2" type="ORF">HMPREF9440_01583</name>
</gene>
<name>H3KFR4_9BURK</name>
<evidence type="ECO:0000256" key="1">
    <source>
        <dbReference type="SAM" id="MobiDB-lite"/>
    </source>
</evidence>
<evidence type="ECO:0000313" key="3">
    <source>
        <dbReference type="Proteomes" id="UP000004956"/>
    </source>
</evidence>
<keyword evidence="3" id="KW-1185">Reference proteome</keyword>
<reference evidence="2 3" key="1">
    <citation type="submission" date="2011-11" db="EMBL/GenBank/DDBJ databases">
        <authorList>
            <person name="Weinstock G."/>
            <person name="Sodergren E."/>
            <person name="Clifton S."/>
            <person name="Fulton L."/>
            <person name="Fulton B."/>
            <person name="Courtney L."/>
            <person name="Fronick C."/>
            <person name="Harrison M."/>
            <person name="Strong C."/>
            <person name="Farmer C."/>
            <person name="Delahaunty K."/>
            <person name="Markovic C."/>
            <person name="Hall O."/>
            <person name="Minx P."/>
            <person name="Tomlinson C."/>
            <person name="Mitreva M."/>
            <person name="Hou S."/>
            <person name="Chen J."/>
            <person name="Wollam A."/>
            <person name="Pepin K.H."/>
            <person name="Johnson M."/>
            <person name="Bhonagiri V."/>
            <person name="Zhang X."/>
            <person name="Suruliraj S."/>
            <person name="Warren W."/>
            <person name="Chinwalla A."/>
            <person name="Mardis E.R."/>
            <person name="Wilson R.K."/>
        </authorList>
    </citation>
    <scope>NUCLEOTIDE SEQUENCE [LARGE SCALE GENOMIC DNA]</scope>
    <source>
        <strain evidence="2 3">YIT 11816</strain>
    </source>
</reference>
<dbReference type="EMBL" id="AFBQ01000237">
    <property type="protein sequence ID" value="EHY31041.1"/>
    <property type="molecule type" value="Genomic_DNA"/>
</dbReference>
<proteinExistence type="predicted"/>
<accession>H3KFR4</accession>
<dbReference type="HOGENOM" id="CLU_2977599_0_0_4"/>
<sequence>MSEGLTGFCGRCGRPLRPGCRADRAPRRRKPAGTKPNGLSFKCSELQSDGAAEINDPT</sequence>
<feature type="region of interest" description="Disordered" evidence="1">
    <location>
        <begin position="15"/>
        <end position="58"/>
    </location>
</feature>
<dbReference type="AlphaFoldDB" id="H3KFR4"/>
<protein>
    <submittedName>
        <fullName evidence="2">Uncharacterized protein</fullName>
    </submittedName>
</protein>
<evidence type="ECO:0000313" key="2">
    <source>
        <dbReference type="EMBL" id="EHY31041.1"/>
    </source>
</evidence>